<evidence type="ECO:0000313" key="7">
    <source>
        <dbReference type="EMBL" id="MDO6670826.1"/>
    </source>
</evidence>
<proteinExistence type="inferred from homology"/>
<evidence type="ECO:0000256" key="3">
    <source>
        <dbReference type="RuleBase" id="RU362132"/>
    </source>
</evidence>
<feature type="domain" description="Thiamine pyrophosphate enzyme central" evidence="4">
    <location>
        <begin position="196"/>
        <end position="323"/>
    </location>
</feature>
<dbReference type="PANTHER" id="PTHR42981">
    <property type="entry name" value="PYRUVATE DEHYDROGENASE [UBIQUINONE]"/>
    <property type="match status" value="1"/>
</dbReference>
<name>A0AAP4TXM9_9GAMM</name>
<dbReference type="GO" id="GO:0030976">
    <property type="term" value="F:thiamine pyrophosphate binding"/>
    <property type="evidence" value="ECO:0007669"/>
    <property type="project" value="InterPro"/>
</dbReference>
<feature type="domain" description="Thiamine pyrophosphate enzyme TPP-binding" evidence="5">
    <location>
        <begin position="382"/>
        <end position="528"/>
    </location>
</feature>
<dbReference type="Gene3D" id="3.40.50.1220">
    <property type="entry name" value="TPP-binding domain"/>
    <property type="match status" value="1"/>
</dbReference>
<gene>
    <name evidence="7" type="ORF">Q4535_01720</name>
</gene>
<dbReference type="Gene3D" id="3.40.50.970">
    <property type="match status" value="2"/>
</dbReference>
<dbReference type="PROSITE" id="PS00187">
    <property type="entry name" value="TPP_ENZYMES"/>
    <property type="match status" value="1"/>
</dbReference>
<dbReference type="SUPFAM" id="SSF52467">
    <property type="entry name" value="DHS-like NAD/FAD-binding domain"/>
    <property type="match status" value="1"/>
</dbReference>
<organism evidence="7 8">
    <name type="scientific">Cobetia amphilecti</name>
    <dbReference type="NCBI Taxonomy" id="1055104"/>
    <lineage>
        <taxon>Bacteria</taxon>
        <taxon>Pseudomonadati</taxon>
        <taxon>Pseudomonadota</taxon>
        <taxon>Gammaproteobacteria</taxon>
        <taxon>Oceanospirillales</taxon>
        <taxon>Halomonadaceae</taxon>
        <taxon>Cobetia</taxon>
    </lineage>
</organism>
<dbReference type="SUPFAM" id="SSF52518">
    <property type="entry name" value="Thiamin diphosphate-binding fold (THDP-binding)"/>
    <property type="match status" value="2"/>
</dbReference>
<reference evidence="7" key="1">
    <citation type="submission" date="2023-07" db="EMBL/GenBank/DDBJ databases">
        <title>Genome content predicts the carbon catabolic preferences of heterotrophic bacteria.</title>
        <authorList>
            <person name="Gralka M."/>
        </authorList>
    </citation>
    <scope>NUCLEOTIDE SEQUENCE</scope>
    <source>
        <strain evidence="7">C2R13</strain>
    </source>
</reference>
<dbReference type="CDD" id="cd02014">
    <property type="entry name" value="TPP_POX"/>
    <property type="match status" value="1"/>
</dbReference>
<evidence type="ECO:0000256" key="2">
    <source>
        <dbReference type="ARBA" id="ARBA00023052"/>
    </source>
</evidence>
<evidence type="ECO:0000259" key="6">
    <source>
        <dbReference type="Pfam" id="PF02776"/>
    </source>
</evidence>
<evidence type="ECO:0000256" key="1">
    <source>
        <dbReference type="ARBA" id="ARBA00007812"/>
    </source>
</evidence>
<dbReference type="InterPro" id="IPR011766">
    <property type="entry name" value="TPP_enzyme_TPP-bd"/>
</dbReference>
<dbReference type="InterPro" id="IPR000399">
    <property type="entry name" value="TPP-bd_CS"/>
</dbReference>
<dbReference type="Proteomes" id="UP001170481">
    <property type="component" value="Unassembled WGS sequence"/>
</dbReference>
<evidence type="ECO:0000313" key="8">
    <source>
        <dbReference type="Proteomes" id="UP001170481"/>
    </source>
</evidence>
<accession>A0AAP4TXM9</accession>
<dbReference type="InterPro" id="IPR012000">
    <property type="entry name" value="Thiamin_PyroP_enz_cen_dom"/>
</dbReference>
<evidence type="ECO:0000259" key="5">
    <source>
        <dbReference type="Pfam" id="PF02775"/>
    </source>
</evidence>
<dbReference type="InterPro" id="IPR047210">
    <property type="entry name" value="TPP_PYR_POXB-like"/>
</dbReference>
<dbReference type="CDD" id="cd07039">
    <property type="entry name" value="TPP_PYR_POX"/>
    <property type="match status" value="1"/>
</dbReference>
<feature type="domain" description="Thiamine pyrophosphate enzyme N-terminal TPP-binding" evidence="6">
    <location>
        <begin position="11"/>
        <end position="125"/>
    </location>
</feature>
<dbReference type="InterPro" id="IPR029061">
    <property type="entry name" value="THDP-binding"/>
</dbReference>
<evidence type="ECO:0000259" key="4">
    <source>
        <dbReference type="Pfam" id="PF00205"/>
    </source>
</evidence>
<dbReference type="GO" id="GO:0000287">
    <property type="term" value="F:magnesium ion binding"/>
    <property type="evidence" value="ECO:0007669"/>
    <property type="project" value="InterPro"/>
</dbReference>
<comment type="caution">
    <text evidence="7">The sequence shown here is derived from an EMBL/GenBank/DDBJ whole genome shotgun (WGS) entry which is preliminary data.</text>
</comment>
<comment type="similarity">
    <text evidence="1 3">Belongs to the TPP enzyme family.</text>
</comment>
<dbReference type="EMBL" id="JAUORK010000002">
    <property type="protein sequence ID" value="MDO6670826.1"/>
    <property type="molecule type" value="Genomic_DNA"/>
</dbReference>
<dbReference type="Pfam" id="PF00205">
    <property type="entry name" value="TPP_enzyme_M"/>
    <property type="match status" value="1"/>
</dbReference>
<dbReference type="InterPro" id="IPR012001">
    <property type="entry name" value="Thiamin_PyroP_enz_TPP-bd_dom"/>
</dbReference>
<dbReference type="RefSeq" id="WP_303592704.1">
    <property type="nucleotide sequence ID" value="NZ_JAUORK010000002.1"/>
</dbReference>
<dbReference type="InterPro" id="IPR047211">
    <property type="entry name" value="POXB-like"/>
</dbReference>
<dbReference type="Pfam" id="PF02776">
    <property type="entry name" value="TPP_enzyme_N"/>
    <property type="match status" value="1"/>
</dbReference>
<keyword evidence="2 3" id="KW-0786">Thiamine pyrophosphate</keyword>
<dbReference type="Pfam" id="PF02775">
    <property type="entry name" value="TPP_enzyme_C"/>
    <property type="match status" value="1"/>
</dbReference>
<dbReference type="GO" id="GO:0003824">
    <property type="term" value="F:catalytic activity"/>
    <property type="evidence" value="ECO:0007669"/>
    <property type="project" value="InterPro"/>
</dbReference>
<dbReference type="GO" id="GO:0019752">
    <property type="term" value="P:carboxylic acid metabolic process"/>
    <property type="evidence" value="ECO:0007669"/>
    <property type="project" value="UniProtKB-ARBA"/>
</dbReference>
<sequence length="576" mass="62442">MALTTSSSASVSEIIVDSLLEAGAKRCYGIVGDTINHFTDAIRRSEMEWVHVRHEEVAGFAAGGESFISGELSCCAGTCGPGSTHFLNGLIESHRNGAPVVFIASQIDTSEMGVGFPQDVDQKALYSQYSVFCEYLTNPENARRMVAIAAQKALAEGGVAVLIVPGDLFTQKPKGSLPWRAHRFAPVIRPGEQELAAVAEALNAPGKVSIYAGIGCQHAQEEVLALARRLKAPVAWTSRAKDFIEPNNEQEVGMTGVFGLQGGYEAVAECDTLLLLGCSFAWTQFYPDKATVIQVDLDPGKIGIRHPVDLGVVGSVKDTCAALLPRVDPRDDSAWLDSCRKKYLEARDDAAVTSDDERLIHPQELTLALDRHASEDAVFTADGGSPMVWCLRHIRANGKRRTLPSLMHGTMANAYPQAIGIQKAYPQRQVIAMCGDGGLAMLMGDLLTLKQEKIPLKIVIFNNSTLGFVELEQKVEGILDTYTELENPDFSLVAQSMGLWGRRVEEKHELDEAVQSLLAQDGPGVLEVKVNRMELVMPPHIEAGQVASTALYSAKAVLNGRMDDVVDLVRNNFTGR</sequence>
<protein>
    <submittedName>
        <fullName evidence="7">Thiamine pyrophosphate-binding protein</fullName>
    </submittedName>
</protein>
<dbReference type="InterPro" id="IPR047212">
    <property type="entry name" value="TPP_POXB-like"/>
</dbReference>
<dbReference type="AlphaFoldDB" id="A0AAP4TXM9"/>
<dbReference type="PANTHER" id="PTHR42981:SF2">
    <property type="entry name" value="PYRUVATE DEHYDROGENASE [UBIQUINONE]"/>
    <property type="match status" value="1"/>
</dbReference>
<dbReference type="InterPro" id="IPR029035">
    <property type="entry name" value="DHS-like_NAD/FAD-binding_dom"/>
</dbReference>